<dbReference type="Gene3D" id="1.10.357.10">
    <property type="entry name" value="Tetracycline Repressor, domain 2"/>
    <property type="match status" value="1"/>
</dbReference>
<dbReference type="PANTHER" id="PTHR30055">
    <property type="entry name" value="HTH-TYPE TRANSCRIPTIONAL REGULATOR RUTR"/>
    <property type="match status" value="1"/>
</dbReference>
<dbReference type="SUPFAM" id="SSF48498">
    <property type="entry name" value="Tetracyclin repressor-like, C-terminal domain"/>
    <property type="match status" value="1"/>
</dbReference>
<dbReference type="PRINTS" id="PR00455">
    <property type="entry name" value="HTHTETR"/>
</dbReference>
<proteinExistence type="predicted"/>
<dbReference type="InterPro" id="IPR050109">
    <property type="entry name" value="HTH-type_TetR-like_transc_reg"/>
</dbReference>
<feature type="domain" description="HTH tetR-type" evidence="5">
    <location>
        <begin position="1"/>
        <end position="61"/>
    </location>
</feature>
<reference evidence="6 7" key="1">
    <citation type="submission" date="2024-06" db="EMBL/GenBank/DDBJ databases">
        <title>The Natural Products Discovery Center: Release of the First 8490 Sequenced Strains for Exploring Actinobacteria Biosynthetic Diversity.</title>
        <authorList>
            <person name="Kalkreuter E."/>
            <person name="Kautsar S.A."/>
            <person name="Yang D."/>
            <person name="Bader C.D."/>
            <person name="Teijaro C.N."/>
            <person name="Fluegel L."/>
            <person name="Davis C.M."/>
            <person name="Simpson J.R."/>
            <person name="Lauterbach L."/>
            <person name="Steele A.D."/>
            <person name="Gui C."/>
            <person name="Meng S."/>
            <person name="Li G."/>
            <person name="Viehrig K."/>
            <person name="Ye F."/>
            <person name="Su P."/>
            <person name="Kiefer A.F."/>
            <person name="Nichols A."/>
            <person name="Cepeda A.J."/>
            <person name="Yan W."/>
            <person name="Fan B."/>
            <person name="Jiang Y."/>
            <person name="Adhikari A."/>
            <person name="Zheng C.-J."/>
            <person name="Schuster L."/>
            <person name="Cowan T.M."/>
            <person name="Smanski M.J."/>
            <person name="Chevrette M.G."/>
            <person name="De Carvalho L.P.S."/>
            <person name="Shen B."/>
        </authorList>
    </citation>
    <scope>NUCLEOTIDE SEQUENCE [LARGE SCALE GENOMIC DNA]</scope>
    <source>
        <strain evidence="6 7">NPDC001166</strain>
    </source>
</reference>
<keyword evidence="1" id="KW-0805">Transcription regulation</keyword>
<evidence type="ECO:0000313" key="6">
    <source>
        <dbReference type="EMBL" id="MER6432327.1"/>
    </source>
</evidence>
<dbReference type="InterPro" id="IPR009057">
    <property type="entry name" value="Homeodomain-like_sf"/>
</dbReference>
<accession>A0ABV1UF48</accession>
<sequence>MRTRDAILTAAAEIFDEFGYSGASISKIMNRANVTQGGMYFHFKSKRELAHAVLTSQQEFVAHPSEGFGLQGLVDLTFFTAHQLVSNVLFRASVRLAVEQGEFGPRDDTAYQEWVEQLYVHLCAAREQGELLAEVDEREFANVLVGAYTGTQVFSNIASGYADLPERLVSMWRYFLPAIATPQGRARVRLPADVARIAA</sequence>
<protein>
    <submittedName>
        <fullName evidence="6">ScbR family autoregulator-binding transcription factor</fullName>
    </submittedName>
</protein>
<evidence type="ECO:0000313" key="7">
    <source>
        <dbReference type="Proteomes" id="UP001470023"/>
    </source>
</evidence>
<dbReference type="PROSITE" id="PS50977">
    <property type="entry name" value="HTH_TETR_2"/>
    <property type="match status" value="1"/>
</dbReference>
<keyword evidence="2 4" id="KW-0238">DNA-binding</keyword>
<keyword evidence="3" id="KW-0804">Transcription</keyword>
<dbReference type="Proteomes" id="UP001470023">
    <property type="component" value="Unassembled WGS sequence"/>
</dbReference>
<gene>
    <name evidence="6" type="ORF">ABT272_32090</name>
</gene>
<dbReference type="Pfam" id="PF00440">
    <property type="entry name" value="TetR_N"/>
    <property type="match status" value="1"/>
</dbReference>
<dbReference type="EMBL" id="JBEPAZ010000040">
    <property type="protein sequence ID" value="MER6432327.1"/>
    <property type="molecule type" value="Genomic_DNA"/>
</dbReference>
<dbReference type="InterPro" id="IPR054126">
    <property type="entry name" value="CprB_TetR_C"/>
</dbReference>
<evidence type="ECO:0000256" key="1">
    <source>
        <dbReference type="ARBA" id="ARBA00023015"/>
    </source>
</evidence>
<dbReference type="SUPFAM" id="SSF46689">
    <property type="entry name" value="Homeodomain-like"/>
    <property type="match status" value="1"/>
</dbReference>
<comment type="caution">
    <text evidence="6">The sequence shown here is derived from an EMBL/GenBank/DDBJ whole genome shotgun (WGS) entry which is preliminary data.</text>
</comment>
<dbReference type="InterPro" id="IPR036271">
    <property type="entry name" value="Tet_transcr_reg_TetR-rel_C_sf"/>
</dbReference>
<evidence type="ECO:0000256" key="2">
    <source>
        <dbReference type="ARBA" id="ARBA00023125"/>
    </source>
</evidence>
<dbReference type="InterPro" id="IPR001647">
    <property type="entry name" value="HTH_TetR"/>
</dbReference>
<dbReference type="InterPro" id="IPR023772">
    <property type="entry name" value="DNA-bd_HTH_TetR-type_CS"/>
</dbReference>
<dbReference type="NCBIfam" id="NF041196">
    <property type="entry name" value="ScbR_bind_reg"/>
    <property type="match status" value="1"/>
</dbReference>
<dbReference type="Pfam" id="PF21935">
    <property type="entry name" value="TetR_C_45"/>
    <property type="match status" value="1"/>
</dbReference>
<dbReference type="RefSeq" id="WP_338014257.1">
    <property type="nucleotide sequence ID" value="NZ_JBEOYA010000038.1"/>
</dbReference>
<dbReference type="PROSITE" id="PS01081">
    <property type="entry name" value="HTH_TETR_1"/>
    <property type="match status" value="1"/>
</dbReference>
<evidence type="ECO:0000256" key="4">
    <source>
        <dbReference type="PROSITE-ProRule" id="PRU00335"/>
    </source>
</evidence>
<evidence type="ECO:0000259" key="5">
    <source>
        <dbReference type="PROSITE" id="PS50977"/>
    </source>
</evidence>
<keyword evidence="7" id="KW-1185">Reference proteome</keyword>
<feature type="DNA-binding region" description="H-T-H motif" evidence="4">
    <location>
        <begin position="24"/>
        <end position="43"/>
    </location>
</feature>
<name>A0ABV1UF48_9ACTN</name>
<dbReference type="InterPro" id="IPR047923">
    <property type="entry name" value="ArpA-like"/>
</dbReference>
<dbReference type="PANTHER" id="PTHR30055:SF234">
    <property type="entry name" value="HTH-TYPE TRANSCRIPTIONAL REGULATOR BETI"/>
    <property type="match status" value="1"/>
</dbReference>
<evidence type="ECO:0000256" key="3">
    <source>
        <dbReference type="ARBA" id="ARBA00023163"/>
    </source>
</evidence>
<organism evidence="6 7">
    <name type="scientific">Streptomyces sp. 900105245</name>
    <dbReference type="NCBI Taxonomy" id="3154379"/>
    <lineage>
        <taxon>Bacteria</taxon>
        <taxon>Bacillati</taxon>
        <taxon>Actinomycetota</taxon>
        <taxon>Actinomycetes</taxon>
        <taxon>Kitasatosporales</taxon>
        <taxon>Streptomycetaceae</taxon>
        <taxon>Streptomyces</taxon>
    </lineage>
</organism>